<accession>A0A917INN0</accession>
<comment type="caution">
    <text evidence="2">The sequence shown here is derived from an EMBL/GenBank/DDBJ whole genome shotgun (WGS) entry which is preliminary data.</text>
</comment>
<protein>
    <recommendedName>
        <fullName evidence="4">Lipoprotein</fullName>
    </recommendedName>
</protein>
<reference evidence="2" key="2">
    <citation type="submission" date="2020-09" db="EMBL/GenBank/DDBJ databases">
        <authorList>
            <person name="Sun Q."/>
            <person name="Zhou Y."/>
        </authorList>
    </citation>
    <scope>NUCLEOTIDE SEQUENCE</scope>
    <source>
        <strain evidence="2">CGMCC 1.15290</strain>
    </source>
</reference>
<evidence type="ECO:0008006" key="4">
    <source>
        <dbReference type="Google" id="ProtNLM"/>
    </source>
</evidence>
<feature type="signal peptide" evidence="1">
    <location>
        <begin position="1"/>
        <end position="22"/>
    </location>
</feature>
<feature type="chain" id="PRO_5037161381" description="Lipoprotein" evidence="1">
    <location>
        <begin position="23"/>
        <end position="339"/>
    </location>
</feature>
<organism evidence="2 3">
    <name type="scientific">Filimonas zeae</name>
    <dbReference type="NCBI Taxonomy" id="1737353"/>
    <lineage>
        <taxon>Bacteria</taxon>
        <taxon>Pseudomonadati</taxon>
        <taxon>Bacteroidota</taxon>
        <taxon>Chitinophagia</taxon>
        <taxon>Chitinophagales</taxon>
        <taxon>Chitinophagaceae</taxon>
        <taxon>Filimonas</taxon>
    </lineage>
</organism>
<name>A0A917INN0_9BACT</name>
<keyword evidence="1" id="KW-0732">Signal</keyword>
<evidence type="ECO:0000313" key="3">
    <source>
        <dbReference type="Proteomes" id="UP000627292"/>
    </source>
</evidence>
<sequence>MRKGIFITTALSLLLISCASQKENVANPQPGSFLLESQFKDFIPVSPLEFEQTVVIFNDVTHDFDTLTVKELVADKKLILKFLPNETVFATVRKNDSEAEAKFGVAAVTAERGSYTVTLDYAKFTTLKILQSGGGCAGYTKVGVGLRITAQIVTMAANVDVSSLFGLGLAAKTNQLRGQLSVDVIGMESSKITDLITLPVDISEASIQTALQSMSAIKSKIYDPETNLFPQIVAIKRSPSQNCSVFEILNSIELPTISSYDRGKTDGQLMGALMRSIDKFRAANNRFPNSIEELKEDNLIKMIGLKKLDYKTTPEGGFTLLFAGGDGTLYTPDDKKYQR</sequence>
<evidence type="ECO:0000313" key="2">
    <source>
        <dbReference type="EMBL" id="GGH59711.1"/>
    </source>
</evidence>
<dbReference type="PROSITE" id="PS51257">
    <property type="entry name" value="PROKAR_LIPOPROTEIN"/>
    <property type="match status" value="1"/>
</dbReference>
<evidence type="ECO:0000256" key="1">
    <source>
        <dbReference type="SAM" id="SignalP"/>
    </source>
</evidence>
<gene>
    <name evidence="2" type="ORF">GCM10011379_06780</name>
</gene>
<keyword evidence="3" id="KW-1185">Reference proteome</keyword>
<dbReference type="RefSeq" id="WP_188950566.1">
    <property type="nucleotide sequence ID" value="NZ_BMIB01000001.1"/>
</dbReference>
<reference evidence="2" key="1">
    <citation type="journal article" date="2014" name="Int. J. Syst. Evol. Microbiol.">
        <title>Complete genome sequence of Corynebacterium casei LMG S-19264T (=DSM 44701T), isolated from a smear-ripened cheese.</title>
        <authorList>
            <consortium name="US DOE Joint Genome Institute (JGI-PGF)"/>
            <person name="Walter F."/>
            <person name="Albersmeier A."/>
            <person name="Kalinowski J."/>
            <person name="Ruckert C."/>
        </authorList>
    </citation>
    <scope>NUCLEOTIDE SEQUENCE</scope>
    <source>
        <strain evidence="2">CGMCC 1.15290</strain>
    </source>
</reference>
<dbReference type="EMBL" id="BMIB01000001">
    <property type="protein sequence ID" value="GGH59711.1"/>
    <property type="molecule type" value="Genomic_DNA"/>
</dbReference>
<dbReference type="AlphaFoldDB" id="A0A917INN0"/>
<proteinExistence type="predicted"/>
<dbReference type="Proteomes" id="UP000627292">
    <property type="component" value="Unassembled WGS sequence"/>
</dbReference>